<feature type="transmembrane region" description="Helical" evidence="6">
    <location>
        <begin position="526"/>
        <end position="543"/>
    </location>
</feature>
<dbReference type="GO" id="GO:0005886">
    <property type="term" value="C:plasma membrane"/>
    <property type="evidence" value="ECO:0007669"/>
    <property type="project" value="TreeGrafter"/>
</dbReference>
<name>A0AA38XE81_9EURO</name>
<evidence type="ECO:0000256" key="6">
    <source>
        <dbReference type="SAM" id="Phobius"/>
    </source>
</evidence>
<dbReference type="Pfam" id="PF07690">
    <property type="entry name" value="MFS_1"/>
    <property type="match status" value="1"/>
</dbReference>
<evidence type="ECO:0000256" key="2">
    <source>
        <dbReference type="ARBA" id="ARBA00022692"/>
    </source>
</evidence>
<dbReference type="InterPro" id="IPR020846">
    <property type="entry name" value="MFS_dom"/>
</dbReference>
<keyword evidence="2 6" id="KW-0812">Transmembrane</keyword>
<dbReference type="PANTHER" id="PTHR23501:SF198">
    <property type="entry name" value="AZOLE RESISTANCE PROTEIN 1-RELATED"/>
    <property type="match status" value="1"/>
</dbReference>
<dbReference type="SUPFAM" id="SSF103473">
    <property type="entry name" value="MFS general substrate transporter"/>
    <property type="match status" value="1"/>
</dbReference>
<feature type="transmembrane region" description="Helical" evidence="6">
    <location>
        <begin position="252"/>
        <end position="272"/>
    </location>
</feature>
<dbReference type="EMBL" id="JAPDRN010000220">
    <property type="protein sequence ID" value="KAJ9611858.1"/>
    <property type="molecule type" value="Genomic_DNA"/>
</dbReference>
<feature type="compositionally biased region" description="Polar residues" evidence="5">
    <location>
        <begin position="1"/>
        <end position="13"/>
    </location>
</feature>
<evidence type="ECO:0000256" key="4">
    <source>
        <dbReference type="ARBA" id="ARBA00023136"/>
    </source>
</evidence>
<feature type="compositionally biased region" description="Acidic residues" evidence="5">
    <location>
        <begin position="36"/>
        <end position="48"/>
    </location>
</feature>
<feature type="transmembrane region" description="Helical" evidence="6">
    <location>
        <begin position="95"/>
        <end position="113"/>
    </location>
</feature>
<organism evidence="8 9">
    <name type="scientific">Knufia peltigerae</name>
    <dbReference type="NCBI Taxonomy" id="1002370"/>
    <lineage>
        <taxon>Eukaryota</taxon>
        <taxon>Fungi</taxon>
        <taxon>Dikarya</taxon>
        <taxon>Ascomycota</taxon>
        <taxon>Pezizomycotina</taxon>
        <taxon>Eurotiomycetes</taxon>
        <taxon>Chaetothyriomycetidae</taxon>
        <taxon>Chaetothyriales</taxon>
        <taxon>Trichomeriaceae</taxon>
        <taxon>Knufia</taxon>
    </lineage>
</organism>
<feature type="region of interest" description="Disordered" evidence="5">
    <location>
        <begin position="1"/>
        <end position="48"/>
    </location>
</feature>
<evidence type="ECO:0000256" key="1">
    <source>
        <dbReference type="ARBA" id="ARBA00004141"/>
    </source>
</evidence>
<sequence>MEISTIQQPSSSRVLEDPQTEASTAQESTHAREQFEVEEVGNNGDDDDIEYPTGTKLWLAVSSFCLASFLHGLDLTIVAVAVPSLTDQFKTVNDIGWYSASYMMTSSALIFFFGKMYTLYSIKPLFVFGIAVFELGSLLCTFSQSSHMFILGRSIAGVGTSAIQGGGLKLMRHCFPVSKLPMAMSLVSACSSIGLVTAPMIGGALIDAFSWRACFAINIPLGVLCIVFILYGFHDFILNPDESMPWRAKLRCLDPVGTLLVIPSVTCLLMGLQWGGIKYGWKDWRIVLVFVLFGVLSSGFAYLQYRQGDVAILPPRIVKKRSILAAMWFSSCCNGVLAVTEYYIAIYFQGVQGLSATTSGLLGLPMIVGLGVATVMSGLGTSAIGYYYPFMFATSIFAPVASGLLTTLDPDESHVKVATLLAFLGIAIGLSLSTPSLIVQATLSPKDISIGAAIVGFGGGMGSALWTCASAALFQNRLVREIQQHEPGTNVTAIADAGLSDLRRYIGSEKLRVVLAGYNEAVSQTLYIPLALGILTVAGSIAAERKSVKSKQT</sequence>
<evidence type="ECO:0000256" key="3">
    <source>
        <dbReference type="ARBA" id="ARBA00022989"/>
    </source>
</evidence>
<dbReference type="InterPro" id="IPR036259">
    <property type="entry name" value="MFS_trans_sf"/>
</dbReference>
<dbReference type="GO" id="GO:0022857">
    <property type="term" value="F:transmembrane transporter activity"/>
    <property type="evidence" value="ECO:0007669"/>
    <property type="project" value="InterPro"/>
</dbReference>
<dbReference type="Proteomes" id="UP001172681">
    <property type="component" value="Unassembled WGS sequence"/>
</dbReference>
<keyword evidence="9" id="KW-1185">Reference proteome</keyword>
<feature type="transmembrane region" description="Helical" evidence="6">
    <location>
        <begin position="57"/>
        <end position="83"/>
    </location>
</feature>
<dbReference type="Gene3D" id="1.20.1720.10">
    <property type="entry name" value="Multidrug resistance protein D"/>
    <property type="match status" value="1"/>
</dbReference>
<evidence type="ECO:0000259" key="7">
    <source>
        <dbReference type="PROSITE" id="PS50850"/>
    </source>
</evidence>
<feature type="domain" description="Major facilitator superfamily (MFS) profile" evidence="7">
    <location>
        <begin position="60"/>
        <end position="548"/>
    </location>
</feature>
<evidence type="ECO:0000256" key="5">
    <source>
        <dbReference type="SAM" id="MobiDB-lite"/>
    </source>
</evidence>
<comment type="subcellular location">
    <subcellularLocation>
        <location evidence="1">Membrane</location>
        <topology evidence="1">Multi-pass membrane protein</topology>
    </subcellularLocation>
</comment>
<keyword evidence="3 6" id="KW-1133">Transmembrane helix</keyword>
<reference evidence="8" key="1">
    <citation type="submission" date="2022-10" db="EMBL/GenBank/DDBJ databases">
        <title>Culturing micro-colonial fungi from biological soil crusts in the Mojave desert and describing Neophaeococcomyces mojavensis, and introducing the new genera and species Taxawa tesnikishii.</title>
        <authorList>
            <person name="Kurbessoian T."/>
            <person name="Stajich J.E."/>
        </authorList>
    </citation>
    <scope>NUCLEOTIDE SEQUENCE</scope>
    <source>
        <strain evidence="8">TK_35</strain>
    </source>
</reference>
<feature type="transmembrane region" description="Helical" evidence="6">
    <location>
        <begin position="183"/>
        <end position="203"/>
    </location>
</feature>
<comment type="caution">
    <text evidence="8">The sequence shown here is derived from an EMBL/GenBank/DDBJ whole genome shotgun (WGS) entry which is preliminary data.</text>
</comment>
<gene>
    <name evidence="8" type="ORF">H2204_015135</name>
</gene>
<dbReference type="AlphaFoldDB" id="A0AA38XE81"/>
<dbReference type="PANTHER" id="PTHR23501">
    <property type="entry name" value="MAJOR FACILITATOR SUPERFAMILY"/>
    <property type="match status" value="1"/>
</dbReference>
<keyword evidence="4 6" id="KW-0472">Membrane</keyword>
<accession>A0AA38XE81</accession>
<feature type="transmembrane region" description="Helical" evidence="6">
    <location>
        <begin position="417"/>
        <end position="438"/>
    </location>
</feature>
<feature type="transmembrane region" description="Helical" evidence="6">
    <location>
        <begin position="284"/>
        <end position="303"/>
    </location>
</feature>
<feature type="transmembrane region" description="Helical" evidence="6">
    <location>
        <begin position="323"/>
        <end position="348"/>
    </location>
</feature>
<proteinExistence type="predicted"/>
<feature type="transmembrane region" description="Helical" evidence="6">
    <location>
        <begin position="209"/>
        <end position="231"/>
    </location>
</feature>
<evidence type="ECO:0000313" key="9">
    <source>
        <dbReference type="Proteomes" id="UP001172681"/>
    </source>
</evidence>
<dbReference type="PROSITE" id="PS50850">
    <property type="entry name" value="MFS"/>
    <property type="match status" value="1"/>
</dbReference>
<dbReference type="PRINTS" id="PR01036">
    <property type="entry name" value="TCRTETB"/>
</dbReference>
<protein>
    <recommendedName>
        <fullName evidence="7">Major facilitator superfamily (MFS) profile domain-containing protein</fullName>
    </recommendedName>
</protein>
<feature type="transmembrane region" description="Helical" evidence="6">
    <location>
        <begin position="386"/>
        <end position="405"/>
    </location>
</feature>
<feature type="transmembrane region" description="Helical" evidence="6">
    <location>
        <begin position="150"/>
        <end position="171"/>
    </location>
</feature>
<feature type="transmembrane region" description="Helical" evidence="6">
    <location>
        <begin position="360"/>
        <end position="379"/>
    </location>
</feature>
<feature type="transmembrane region" description="Helical" evidence="6">
    <location>
        <begin position="125"/>
        <end position="144"/>
    </location>
</feature>
<dbReference type="InterPro" id="IPR011701">
    <property type="entry name" value="MFS"/>
</dbReference>
<evidence type="ECO:0000313" key="8">
    <source>
        <dbReference type="EMBL" id="KAJ9611858.1"/>
    </source>
</evidence>
<dbReference type="Gene3D" id="1.20.1250.20">
    <property type="entry name" value="MFS general substrate transporter like domains"/>
    <property type="match status" value="1"/>
</dbReference>
<feature type="transmembrane region" description="Helical" evidence="6">
    <location>
        <begin position="450"/>
        <end position="474"/>
    </location>
</feature>